<evidence type="ECO:0000256" key="2">
    <source>
        <dbReference type="SAM" id="Phobius"/>
    </source>
</evidence>
<evidence type="ECO:0000313" key="4">
    <source>
        <dbReference type="Proteomes" id="UP001597215"/>
    </source>
</evidence>
<proteinExistence type="predicted"/>
<sequence>MLRVGAQPVRARAAQGMRRWASGVASLDAALAGGLAYGRVHEFYAGEGADAPAAAGFALALLTAMAGGADGCSALWLRSRRAVRQAGVVQANGWAELGGRPEDCLFAMIADAKELLKAAVDGLRSGALGAVVVETQGNLPELDLTASRRLALAAEKSGTTLFLLRSGAEPVPSAAETRWRVAAAPSHALPANAPGAPVFAIELLRQRSGPSGLSWQLEWNRDRRIFTEAASGDLVSVPRRGSPAAAGAGPVRFGQRAA</sequence>
<dbReference type="RefSeq" id="WP_381511693.1">
    <property type="nucleotide sequence ID" value="NZ_JBHUEL010000003.1"/>
</dbReference>
<feature type="transmembrane region" description="Helical" evidence="2">
    <location>
        <begin position="57"/>
        <end position="77"/>
    </location>
</feature>
<keyword evidence="2" id="KW-0812">Transmembrane</keyword>
<reference evidence="4" key="1">
    <citation type="journal article" date="2019" name="Int. J. Syst. Evol. Microbiol.">
        <title>The Global Catalogue of Microorganisms (GCM) 10K type strain sequencing project: providing services to taxonomists for standard genome sequencing and annotation.</title>
        <authorList>
            <consortium name="The Broad Institute Genomics Platform"/>
            <consortium name="The Broad Institute Genome Sequencing Center for Infectious Disease"/>
            <person name="Wu L."/>
            <person name="Ma J."/>
        </authorList>
    </citation>
    <scope>NUCLEOTIDE SEQUENCE [LARGE SCALE GENOMIC DNA]</scope>
    <source>
        <strain evidence="4">CGMCC 1.12449</strain>
    </source>
</reference>
<dbReference type="EMBL" id="JBHUEL010000003">
    <property type="protein sequence ID" value="MFD1766071.1"/>
    <property type="molecule type" value="Genomic_DNA"/>
</dbReference>
<feature type="transmembrane region" description="Helical" evidence="2">
    <location>
        <begin position="20"/>
        <end position="37"/>
    </location>
</feature>
<dbReference type="Gene3D" id="3.40.50.300">
    <property type="entry name" value="P-loop containing nucleotide triphosphate hydrolases"/>
    <property type="match status" value="1"/>
</dbReference>
<keyword evidence="2" id="KW-1133">Transmembrane helix</keyword>
<feature type="region of interest" description="Disordered" evidence="1">
    <location>
        <begin position="238"/>
        <end position="258"/>
    </location>
</feature>
<dbReference type="SUPFAM" id="SSF52540">
    <property type="entry name" value="P-loop containing nucleoside triphosphate hydrolases"/>
    <property type="match status" value="1"/>
</dbReference>
<dbReference type="InterPro" id="IPR027417">
    <property type="entry name" value="P-loop_NTPase"/>
</dbReference>
<keyword evidence="4" id="KW-1185">Reference proteome</keyword>
<comment type="caution">
    <text evidence="3">The sequence shown here is derived from an EMBL/GenBank/DDBJ whole genome shotgun (WGS) entry which is preliminary data.</text>
</comment>
<feature type="compositionally biased region" description="Low complexity" evidence="1">
    <location>
        <begin position="238"/>
        <end position="252"/>
    </location>
</feature>
<keyword evidence="2" id="KW-0472">Membrane</keyword>
<protein>
    <submittedName>
        <fullName evidence="3">ImuA family protein</fullName>
    </submittedName>
</protein>
<gene>
    <name evidence="3" type="ORF">ACFSAG_04340</name>
</gene>
<dbReference type="InterPro" id="IPR017026">
    <property type="entry name" value="ImuA"/>
</dbReference>
<name>A0ABW4MBI9_9SPHN</name>
<accession>A0ABW4MBI9</accession>
<evidence type="ECO:0000313" key="3">
    <source>
        <dbReference type="EMBL" id="MFD1766071.1"/>
    </source>
</evidence>
<dbReference type="Proteomes" id="UP001597215">
    <property type="component" value="Unassembled WGS sequence"/>
</dbReference>
<dbReference type="PIRSF" id="PIRSF034285">
    <property type="entry name" value="UCP034285"/>
    <property type="match status" value="1"/>
</dbReference>
<organism evidence="3 4">
    <name type="scientific">Sphingorhabdus buctiana</name>
    <dbReference type="NCBI Taxonomy" id="1508805"/>
    <lineage>
        <taxon>Bacteria</taxon>
        <taxon>Pseudomonadati</taxon>
        <taxon>Pseudomonadota</taxon>
        <taxon>Alphaproteobacteria</taxon>
        <taxon>Sphingomonadales</taxon>
        <taxon>Sphingomonadaceae</taxon>
        <taxon>Sphingorhabdus</taxon>
    </lineage>
</organism>
<evidence type="ECO:0000256" key="1">
    <source>
        <dbReference type="SAM" id="MobiDB-lite"/>
    </source>
</evidence>